<accession>A0ABR7G3X8</accession>
<evidence type="ECO:0000259" key="3">
    <source>
        <dbReference type="Pfam" id="PF04321"/>
    </source>
</evidence>
<keyword evidence="2" id="KW-0560">Oxidoreductase</keyword>
<dbReference type="EC" id="1.1.1.133" evidence="2"/>
<dbReference type="EMBL" id="JACOPD010000009">
    <property type="protein sequence ID" value="MBC5681610.1"/>
    <property type="molecule type" value="Genomic_DNA"/>
</dbReference>
<comment type="function">
    <text evidence="2">Catalyzes the reduction of dTDP-6-deoxy-L-lyxo-4-hexulose to yield dTDP-L-rhamnose.</text>
</comment>
<dbReference type="CDD" id="cd05254">
    <property type="entry name" value="dTDP_HR_like_SDR_e"/>
    <property type="match status" value="1"/>
</dbReference>
<dbReference type="Pfam" id="PF04321">
    <property type="entry name" value="RmlD_sub_bind"/>
    <property type="match status" value="1"/>
</dbReference>
<evidence type="ECO:0000256" key="1">
    <source>
        <dbReference type="ARBA" id="ARBA00010944"/>
    </source>
</evidence>
<dbReference type="InterPro" id="IPR029903">
    <property type="entry name" value="RmlD-like-bd"/>
</dbReference>
<name>A0ABR7G3X8_9FIRM</name>
<comment type="caution">
    <text evidence="4">The sequence shown here is derived from an EMBL/GenBank/DDBJ whole genome shotgun (WGS) entry which is preliminary data.</text>
</comment>
<dbReference type="SUPFAM" id="SSF51735">
    <property type="entry name" value="NAD(P)-binding Rossmann-fold domains"/>
    <property type="match status" value="1"/>
</dbReference>
<protein>
    <recommendedName>
        <fullName evidence="2">dTDP-4-dehydrorhamnose reductase</fullName>
        <ecNumber evidence="2">1.1.1.133</ecNumber>
    </recommendedName>
</protein>
<comment type="similarity">
    <text evidence="1 2">Belongs to the dTDP-4-dehydrorhamnose reductase family.</text>
</comment>
<evidence type="ECO:0000256" key="2">
    <source>
        <dbReference type="RuleBase" id="RU364082"/>
    </source>
</evidence>
<dbReference type="InterPro" id="IPR005913">
    <property type="entry name" value="dTDP_dehydrorham_reduct"/>
</dbReference>
<dbReference type="PANTHER" id="PTHR10491:SF4">
    <property type="entry name" value="METHIONINE ADENOSYLTRANSFERASE 2 SUBUNIT BETA"/>
    <property type="match status" value="1"/>
</dbReference>
<gene>
    <name evidence="4" type="ORF">H8S01_11670</name>
</gene>
<sequence>MRYLIFGINGMAGHMIGTYLMEKKHQVIGVARQKSSVCKTKVCDISDKGKVKGILEEESYDVVINCIGKLNKFVDEKLSEGIYVNSEFPHWLAEQLENTDKKLIHLSTDCVFEGTKGSYTESDIPDATSYYGRSKLLGEVIDNKNLTLRTSIIGPELKSNGIGLYHWFMQQQGKVSGFEKAIWSGVTTLQLAKVIEQDAVLQQTGLYHLSNNQKISKYKLLQLFNQYCRKDRIEIEKNTSFECDKSIINTRQKKYEIPTYEEMICDMGKWMKEHKDIYKNYEV</sequence>
<keyword evidence="2" id="KW-0521">NADP</keyword>
<evidence type="ECO:0000313" key="4">
    <source>
        <dbReference type="EMBL" id="MBC5681610.1"/>
    </source>
</evidence>
<dbReference type="Proteomes" id="UP000628463">
    <property type="component" value="Unassembled WGS sequence"/>
</dbReference>
<keyword evidence="5" id="KW-1185">Reference proteome</keyword>
<feature type="domain" description="RmlD-like substrate binding" evidence="3">
    <location>
        <begin position="1"/>
        <end position="236"/>
    </location>
</feature>
<proteinExistence type="inferred from homology"/>
<dbReference type="PANTHER" id="PTHR10491">
    <property type="entry name" value="DTDP-4-DEHYDRORHAMNOSE REDUCTASE"/>
    <property type="match status" value="1"/>
</dbReference>
<organism evidence="4 5">
    <name type="scientific">Lachnospira hominis</name>
    <name type="common">ex Liu et al. 2021</name>
    <dbReference type="NCBI Taxonomy" id="2763051"/>
    <lineage>
        <taxon>Bacteria</taxon>
        <taxon>Bacillati</taxon>
        <taxon>Bacillota</taxon>
        <taxon>Clostridia</taxon>
        <taxon>Lachnospirales</taxon>
        <taxon>Lachnospiraceae</taxon>
        <taxon>Lachnospira</taxon>
    </lineage>
</organism>
<evidence type="ECO:0000313" key="5">
    <source>
        <dbReference type="Proteomes" id="UP000628463"/>
    </source>
</evidence>
<dbReference type="Gene3D" id="3.40.50.720">
    <property type="entry name" value="NAD(P)-binding Rossmann-like Domain"/>
    <property type="match status" value="1"/>
</dbReference>
<dbReference type="InterPro" id="IPR036291">
    <property type="entry name" value="NAD(P)-bd_dom_sf"/>
</dbReference>
<comment type="pathway">
    <text evidence="2">Carbohydrate biosynthesis; dTDP-L-rhamnose biosynthesis.</text>
</comment>
<dbReference type="RefSeq" id="WP_186837276.1">
    <property type="nucleotide sequence ID" value="NZ_JACOPD010000009.1"/>
</dbReference>
<reference evidence="4 5" key="1">
    <citation type="submission" date="2020-08" db="EMBL/GenBank/DDBJ databases">
        <title>Genome public.</title>
        <authorList>
            <person name="Liu C."/>
            <person name="Sun Q."/>
        </authorList>
    </citation>
    <scope>NUCLEOTIDE SEQUENCE [LARGE SCALE GENOMIC DNA]</scope>
    <source>
        <strain evidence="4 5">NSJ-43</strain>
    </source>
</reference>